<reference evidence="1 4" key="2">
    <citation type="journal article" date="2019" name="Nat. Med.">
        <title>A library of human gut bacterial isolates paired with longitudinal multiomics data enables mechanistic microbiome research.</title>
        <authorList>
            <person name="Poyet M."/>
            <person name="Groussin M."/>
            <person name="Gibbons S.M."/>
            <person name="Avila-Pacheco J."/>
            <person name="Jiang X."/>
            <person name="Kearney S.M."/>
            <person name="Perrotta A.R."/>
            <person name="Berdy B."/>
            <person name="Zhao S."/>
            <person name="Lieberman T.D."/>
            <person name="Swanson P.K."/>
            <person name="Smith M."/>
            <person name="Roesemann S."/>
            <person name="Alexander J.E."/>
            <person name="Rich S.A."/>
            <person name="Livny J."/>
            <person name="Vlamakis H."/>
            <person name="Clish C."/>
            <person name="Bullock K."/>
            <person name="Deik A."/>
            <person name="Scott J."/>
            <person name="Pierce K.A."/>
            <person name="Xavier R.J."/>
            <person name="Alm E.J."/>
        </authorList>
    </citation>
    <scope>NUCLEOTIDE SEQUENCE [LARGE SCALE GENOMIC DNA]</scope>
    <source>
        <strain evidence="1 4">BIOML-A382</strain>
    </source>
</reference>
<reference evidence="2 3" key="1">
    <citation type="submission" date="2018-06" db="EMBL/GenBank/DDBJ databases">
        <authorList>
            <consortium name="Pathogen Informatics"/>
            <person name="Doyle S."/>
        </authorList>
    </citation>
    <scope>NUCLEOTIDE SEQUENCE [LARGE SCALE GENOMIC DNA]</scope>
    <source>
        <strain evidence="2 3">NCTC10279</strain>
    </source>
</reference>
<name>A0A0A0GNF4_ECOLX</name>
<dbReference type="EMBL" id="UASG01000003">
    <property type="protein sequence ID" value="SPX27935.1"/>
    <property type="molecule type" value="Genomic_DNA"/>
</dbReference>
<dbReference type="AlphaFoldDB" id="A0A0A0GNF4"/>
<proteinExistence type="predicted"/>
<organism evidence="1 4">
    <name type="scientific">Escherichia coli</name>
    <dbReference type="NCBI Taxonomy" id="562"/>
    <lineage>
        <taxon>Bacteria</taxon>
        <taxon>Pseudomonadati</taxon>
        <taxon>Pseudomonadota</taxon>
        <taxon>Gammaproteobacteria</taxon>
        <taxon>Enterobacterales</taxon>
        <taxon>Enterobacteriaceae</taxon>
        <taxon>Escherichia</taxon>
    </lineage>
</organism>
<evidence type="ECO:0000313" key="1">
    <source>
        <dbReference type="EMBL" id="MSI72426.1"/>
    </source>
</evidence>
<dbReference type="EMBL" id="WKUE01000161">
    <property type="protein sequence ID" value="MSI72426.1"/>
    <property type="molecule type" value="Genomic_DNA"/>
</dbReference>
<evidence type="ECO:0000313" key="3">
    <source>
        <dbReference type="Proteomes" id="UP000250385"/>
    </source>
</evidence>
<dbReference type="Proteomes" id="UP000438958">
    <property type="component" value="Unassembled WGS sequence"/>
</dbReference>
<comment type="caution">
    <text evidence="1">The sequence shown here is derived from an EMBL/GenBank/DDBJ whole genome shotgun (WGS) entry which is preliminary data.</text>
</comment>
<evidence type="ECO:0000313" key="4">
    <source>
        <dbReference type="Proteomes" id="UP000438958"/>
    </source>
</evidence>
<accession>A0A0A0GNF4</accession>
<sequence length="85" mass="9801">MNNRTITVSPEQLRRQAQEMLRCAEQMEKTSVKKDTLRKQLTPALRDLLQAKHRTQKAVDELVDCVAELEGQVSQFETLVKEFTA</sequence>
<protein>
    <submittedName>
        <fullName evidence="2">Bacteriophage protein</fullName>
    </submittedName>
</protein>
<dbReference type="RefSeq" id="WP_001065351.1">
    <property type="nucleotide sequence ID" value="NZ_CABGZT010000008.1"/>
</dbReference>
<dbReference type="Proteomes" id="UP000250385">
    <property type="component" value="Unassembled WGS sequence"/>
</dbReference>
<evidence type="ECO:0000313" key="2">
    <source>
        <dbReference type="EMBL" id="SPX27935.1"/>
    </source>
</evidence>
<gene>
    <name evidence="1" type="ORF">GKF66_27480</name>
    <name evidence="2" type="ORF">NCTC10279_00101</name>
</gene>